<reference evidence="1" key="2">
    <citation type="submission" date="2022-01" db="EMBL/GenBank/DDBJ databases">
        <title>Collection of gut derived symbiotic bacterial strains cultured from healthy donors.</title>
        <authorList>
            <person name="Lin H."/>
            <person name="Kohout C."/>
            <person name="Waligurski E."/>
            <person name="Pamer E.G."/>
        </authorList>
    </citation>
    <scope>NUCLEOTIDE SEQUENCE</scope>
    <source>
        <strain evidence="1">DFI.1.149</strain>
    </source>
</reference>
<proteinExistence type="predicted"/>
<dbReference type="GeneID" id="61276708"/>
<gene>
    <name evidence="3" type="ORF">DWW24_11345</name>
    <name evidence="2" type="ORF">DWW57_09220</name>
    <name evidence="4" type="ORF">DXA53_08460</name>
    <name evidence="1" type="ORF">L0P03_20060</name>
</gene>
<evidence type="ECO:0000313" key="6">
    <source>
        <dbReference type="Proteomes" id="UP000284243"/>
    </source>
</evidence>
<dbReference type="AlphaFoldDB" id="A0A1Y3YF32"/>
<dbReference type="Proteomes" id="UP001199750">
    <property type="component" value="Unassembled WGS sequence"/>
</dbReference>
<evidence type="ECO:0000313" key="1">
    <source>
        <dbReference type="EMBL" id="MCG4962115.1"/>
    </source>
</evidence>
<dbReference type="OMA" id="YFELQDR"/>
<sequence>MKNIILIVLLLWSGVGVWAQDKLTDEKRKEFDAQKVAFFTQELDLSPAEAAVFWPLYNEMQKKNREIEADMRKSFHEVRNAKGLKETDYKEAIGKMLGYEARLHEVKKEYYQKMIQVVPASKIWKLSDAERKFHRQLFDKLRRESCSQK</sequence>
<reference evidence="5 6" key="1">
    <citation type="submission" date="2018-08" db="EMBL/GenBank/DDBJ databases">
        <title>A genome reference for cultivated species of the human gut microbiota.</title>
        <authorList>
            <person name="Zou Y."/>
            <person name="Xue W."/>
            <person name="Luo G."/>
        </authorList>
    </citation>
    <scope>NUCLEOTIDE SEQUENCE [LARGE SCALE GENOMIC DNA]</scope>
    <source>
        <strain evidence="3 5">AF14-6AC</strain>
        <strain evidence="2 6">AF16-14</strain>
        <strain evidence="4 7">OF03-11</strain>
    </source>
</reference>
<comment type="caution">
    <text evidence="2">The sequence shown here is derived from an EMBL/GenBank/DDBJ whole genome shotgun (WGS) entry which is preliminary data.</text>
</comment>
<dbReference type="Proteomes" id="UP000284243">
    <property type="component" value="Unassembled WGS sequence"/>
</dbReference>
<evidence type="ECO:0000313" key="5">
    <source>
        <dbReference type="Proteomes" id="UP000283426"/>
    </source>
</evidence>
<evidence type="ECO:0000313" key="4">
    <source>
        <dbReference type="EMBL" id="RGY06876.1"/>
    </source>
</evidence>
<dbReference type="EMBL" id="JAKNDN010000058">
    <property type="protein sequence ID" value="MCG4962115.1"/>
    <property type="molecule type" value="Genomic_DNA"/>
</dbReference>
<dbReference type="EMBL" id="QRYC01000010">
    <property type="protein sequence ID" value="RGU56425.1"/>
    <property type="molecule type" value="Genomic_DNA"/>
</dbReference>
<dbReference type="RefSeq" id="WP_013613621.1">
    <property type="nucleotide sequence ID" value="NZ_JABWDG010000064.1"/>
</dbReference>
<evidence type="ECO:0000313" key="3">
    <source>
        <dbReference type="EMBL" id="RGV25275.1"/>
    </source>
</evidence>
<organism evidence="2 6">
    <name type="scientific">Odoribacter splanchnicus</name>
    <dbReference type="NCBI Taxonomy" id="28118"/>
    <lineage>
        <taxon>Bacteria</taxon>
        <taxon>Pseudomonadati</taxon>
        <taxon>Bacteroidota</taxon>
        <taxon>Bacteroidia</taxon>
        <taxon>Bacteroidales</taxon>
        <taxon>Odoribacteraceae</taxon>
        <taxon>Odoribacter</taxon>
    </lineage>
</organism>
<dbReference type="EMBL" id="QRYW01000023">
    <property type="protein sequence ID" value="RGV25275.1"/>
    <property type="molecule type" value="Genomic_DNA"/>
</dbReference>
<evidence type="ECO:0000313" key="2">
    <source>
        <dbReference type="EMBL" id="RGU56425.1"/>
    </source>
</evidence>
<dbReference type="Proteomes" id="UP000283426">
    <property type="component" value="Unassembled WGS sequence"/>
</dbReference>
<dbReference type="Proteomes" id="UP000284434">
    <property type="component" value="Unassembled WGS sequence"/>
</dbReference>
<evidence type="ECO:0008006" key="8">
    <source>
        <dbReference type="Google" id="ProtNLM"/>
    </source>
</evidence>
<dbReference type="EMBL" id="QSCO01000010">
    <property type="protein sequence ID" value="RGY06876.1"/>
    <property type="molecule type" value="Genomic_DNA"/>
</dbReference>
<accession>A0A1Y3YF32</accession>
<name>A0A1Y3YF32_9BACT</name>
<protein>
    <recommendedName>
        <fullName evidence="8">Sensor of ECF-type sigma factor</fullName>
    </recommendedName>
</protein>
<evidence type="ECO:0000313" key="7">
    <source>
        <dbReference type="Proteomes" id="UP000284434"/>
    </source>
</evidence>